<reference evidence="1 2" key="1">
    <citation type="submission" date="2018-11" db="EMBL/GenBank/DDBJ databases">
        <authorList>
            <consortium name="Pathogen Informatics"/>
        </authorList>
    </citation>
    <scope>NUCLEOTIDE SEQUENCE [LARGE SCALE GENOMIC DNA]</scope>
</reference>
<dbReference type="EMBL" id="UYRV01118105">
    <property type="protein sequence ID" value="VDN30994.1"/>
    <property type="molecule type" value="Genomic_DNA"/>
</dbReference>
<keyword evidence="2" id="KW-1185">Reference proteome</keyword>
<dbReference type="OrthoDB" id="5548359at2759"/>
<dbReference type="PANTHER" id="PTHR13503">
    <property type="entry name" value="NEGATIVE ELONGATION FACTOR COMPLEX MEMBER B"/>
    <property type="match status" value="1"/>
</dbReference>
<proteinExistence type="predicted"/>
<organism evidence="1 2">
    <name type="scientific">Cylicostephanus goldi</name>
    <name type="common">Nematode worm</name>
    <dbReference type="NCBI Taxonomy" id="71465"/>
    <lineage>
        <taxon>Eukaryota</taxon>
        <taxon>Metazoa</taxon>
        <taxon>Ecdysozoa</taxon>
        <taxon>Nematoda</taxon>
        <taxon>Chromadorea</taxon>
        <taxon>Rhabditida</taxon>
        <taxon>Rhabditina</taxon>
        <taxon>Rhabditomorpha</taxon>
        <taxon>Strongyloidea</taxon>
        <taxon>Strongylidae</taxon>
        <taxon>Cylicostephanus</taxon>
    </lineage>
</organism>
<dbReference type="InterPro" id="IPR010405">
    <property type="entry name" value="COBRA1"/>
</dbReference>
<name>A0A3P7MMX9_CYLGO</name>
<dbReference type="Pfam" id="PF06209">
    <property type="entry name" value="COBRA1"/>
    <property type="match status" value="1"/>
</dbReference>
<protein>
    <submittedName>
        <fullName evidence="1">Uncharacterized protein</fullName>
    </submittedName>
</protein>
<dbReference type="Proteomes" id="UP000271889">
    <property type="component" value="Unassembled WGS sequence"/>
</dbReference>
<accession>A0A3P7MMX9</accession>
<dbReference type="PANTHER" id="PTHR13503:SF3">
    <property type="entry name" value="NEGATIVE ELONGATION FACTOR B"/>
    <property type="match status" value="1"/>
</dbReference>
<dbReference type="AlphaFoldDB" id="A0A3P7MMX9"/>
<evidence type="ECO:0000313" key="1">
    <source>
        <dbReference type="EMBL" id="VDN30994.1"/>
    </source>
</evidence>
<sequence length="191" mass="22079">MMVQAAFDLSERVVARIRALGENGSPESIKKLEDQLEKCFEIRKQDLLLSVEPSNTNFFTFETTKARRQWKEIKDLVQSCGTHEELFKSMTTYIRELYATTGDSMLCSLRYELIMAAHDAGIESLVKSDPCHDFAWCLEACMRDKHLESHQTARLRHMLDAFLKSPIEVCLINKTCLRIVYISSRVLLIWP</sequence>
<gene>
    <name evidence="1" type="ORF">CGOC_LOCUS11689</name>
</gene>
<dbReference type="GO" id="GO:0034244">
    <property type="term" value="P:negative regulation of transcription elongation by RNA polymerase II"/>
    <property type="evidence" value="ECO:0007669"/>
    <property type="project" value="TreeGrafter"/>
</dbReference>
<dbReference type="GO" id="GO:0032021">
    <property type="term" value="C:NELF complex"/>
    <property type="evidence" value="ECO:0007669"/>
    <property type="project" value="TreeGrafter"/>
</dbReference>
<evidence type="ECO:0000313" key="2">
    <source>
        <dbReference type="Proteomes" id="UP000271889"/>
    </source>
</evidence>